<dbReference type="EMBL" id="LWDF02002811">
    <property type="protein sequence ID" value="KAE8235360.1"/>
    <property type="molecule type" value="Genomic_DNA"/>
</dbReference>
<feature type="non-terminal residue" evidence="2">
    <location>
        <position position="144"/>
    </location>
</feature>
<name>A0A8T8S972_9BASI</name>
<feature type="compositionally biased region" description="Low complexity" evidence="1">
    <location>
        <begin position="54"/>
        <end position="67"/>
    </location>
</feature>
<keyword evidence="3" id="KW-1185">Reference proteome</keyword>
<reference evidence="2" key="1">
    <citation type="submission" date="2016-04" db="EMBL/GenBank/DDBJ databases">
        <authorList>
            <person name="Nguyen H.D."/>
            <person name="Samba Siva P."/>
            <person name="Cullis J."/>
            <person name="Levesque C.A."/>
            <person name="Hambleton S."/>
        </authorList>
    </citation>
    <scope>NUCLEOTIDE SEQUENCE</scope>
    <source>
        <strain evidence="2">DAOMC 236416</strain>
    </source>
</reference>
<feature type="region of interest" description="Disordered" evidence="1">
    <location>
        <begin position="48"/>
        <end position="107"/>
    </location>
</feature>
<comment type="caution">
    <text evidence="2">The sequence shown here is derived from an EMBL/GenBank/DDBJ whole genome shotgun (WGS) entry which is preliminary data.</text>
</comment>
<feature type="compositionally biased region" description="Basic and acidic residues" evidence="1">
    <location>
        <begin position="68"/>
        <end position="78"/>
    </location>
</feature>
<reference evidence="2" key="2">
    <citation type="journal article" date="2019" name="IMA Fungus">
        <title>Genome sequencing and comparison of five Tilletia species to identify candidate genes for the detection of regulated species infecting wheat.</title>
        <authorList>
            <person name="Nguyen H.D.T."/>
            <person name="Sultana T."/>
            <person name="Kesanakurti P."/>
            <person name="Hambleton S."/>
        </authorList>
    </citation>
    <scope>NUCLEOTIDE SEQUENCE</scope>
    <source>
        <strain evidence="2">DAOMC 236416</strain>
    </source>
</reference>
<organism evidence="2 3">
    <name type="scientific">Tilletia indica</name>
    <dbReference type="NCBI Taxonomy" id="43049"/>
    <lineage>
        <taxon>Eukaryota</taxon>
        <taxon>Fungi</taxon>
        <taxon>Dikarya</taxon>
        <taxon>Basidiomycota</taxon>
        <taxon>Ustilaginomycotina</taxon>
        <taxon>Exobasidiomycetes</taxon>
        <taxon>Tilletiales</taxon>
        <taxon>Tilletiaceae</taxon>
        <taxon>Tilletia</taxon>
    </lineage>
</organism>
<accession>A0A8T8S972</accession>
<dbReference type="AlphaFoldDB" id="A0A8T8S972"/>
<gene>
    <name evidence="2" type="ORF">A4X13_0g9520</name>
</gene>
<feature type="compositionally biased region" description="Polar residues" evidence="1">
    <location>
        <begin position="79"/>
        <end position="92"/>
    </location>
</feature>
<evidence type="ECO:0000256" key="1">
    <source>
        <dbReference type="SAM" id="MobiDB-lite"/>
    </source>
</evidence>
<protein>
    <submittedName>
        <fullName evidence="2">Uncharacterized protein</fullName>
    </submittedName>
</protein>
<proteinExistence type="predicted"/>
<dbReference type="Proteomes" id="UP000077521">
    <property type="component" value="Unassembled WGS sequence"/>
</dbReference>
<evidence type="ECO:0000313" key="3">
    <source>
        <dbReference type="Proteomes" id="UP000077521"/>
    </source>
</evidence>
<evidence type="ECO:0000313" key="2">
    <source>
        <dbReference type="EMBL" id="KAE8235360.1"/>
    </source>
</evidence>
<sequence>DARCSTLRPLFLEHKCFLQLLAVNYHDSASLKKLPVLNVYEHNREETLPDNLHRSSSSRTHSWTSGRTLHDQESRCSRDTQGIQTPTLTTHNYCMGTPRRQHTNTHHTSKVLIAKERSHTPVNPRTYTLVQRPSYPHKLISLVS</sequence>